<evidence type="ECO:0000256" key="1">
    <source>
        <dbReference type="ARBA" id="ARBA00022857"/>
    </source>
</evidence>
<dbReference type="PANTHER" id="PTHR48106">
    <property type="entry name" value="QUINONE OXIDOREDUCTASE PIG3-RELATED"/>
    <property type="match status" value="1"/>
</dbReference>
<evidence type="ECO:0000256" key="2">
    <source>
        <dbReference type="ARBA" id="ARBA00023002"/>
    </source>
</evidence>
<dbReference type="Pfam" id="PF00107">
    <property type="entry name" value="ADH_zinc_N"/>
    <property type="match status" value="2"/>
</dbReference>
<gene>
    <name evidence="4" type="ORF">PLOB_00048588</name>
</gene>
<dbReference type="InterPro" id="IPR013149">
    <property type="entry name" value="ADH-like_C"/>
</dbReference>
<keyword evidence="5" id="KW-1185">Reference proteome</keyword>
<accession>A0ABN8PUM2</accession>
<dbReference type="InterPro" id="IPR020843">
    <property type="entry name" value="ER"/>
</dbReference>
<reference evidence="4 5" key="1">
    <citation type="submission" date="2022-05" db="EMBL/GenBank/DDBJ databases">
        <authorList>
            <consortium name="Genoscope - CEA"/>
            <person name="William W."/>
        </authorList>
    </citation>
    <scope>NUCLEOTIDE SEQUENCE [LARGE SCALE GENOMIC DNA]</scope>
</reference>
<dbReference type="EMBL" id="CALNXK010000091">
    <property type="protein sequence ID" value="CAH3151210.1"/>
    <property type="molecule type" value="Genomic_DNA"/>
</dbReference>
<organism evidence="4 5">
    <name type="scientific">Porites lobata</name>
    <dbReference type="NCBI Taxonomy" id="104759"/>
    <lineage>
        <taxon>Eukaryota</taxon>
        <taxon>Metazoa</taxon>
        <taxon>Cnidaria</taxon>
        <taxon>Anthozoa</taxon>
        <taxon>Hexacorallia</taxon>
        <taxon>Scleractinia</taxon>
        <taxon>Fungiina</taxon>
        <taxon>Poritidae</taxon>
        <taxon>Porites</taxon>
    </lineage>
</organism>
<evidence type="ECO:0000313" key="5">
    <source>
        <dbReference type="Proteomes" id="UP001159405"/>
    </source>
</evidence>
<dbReference type="SMART" id="SM00829">
    <property type="entry name" value="PKS_ER"/>
    <property type="match status" value="2"/>
</dbReference>
<dbReference type="InterPro" id="IPR014189">
    <property type="entry name" value="Quinone_OxRdtase_PIG3"/>
</dbReference>
<dbReference type="Proteomes" id="UP001159405">
    <property type="component" value="Unassembled WGS sequence"/>
</dbReference>
<dbReference type="PANTHER" id="PTHR48106:SF18">
    <property type="entry name" value="QUINONE OXIDOREDUCTASE PIG3"/>
    <property type="match status" value="1"/>
</dbReference>
<dbReference type="Pfam" id="PF08240">
    <property type="entry name" value="ADH_N"/>
    <property type="match status" value="2"/>
</dbReference>
<evidence type="ECO:0000259" key="3">
    <source>
        <dbReference type="SMART" id="SM00829"/>
    </source>
</evidence>
<protein>
    <recommendedName>
        <fullName evidence="3">Enoyl reductase (ER) domain-containing protein</fullName>
    </recommendedName>
</protein>
<dbReference type="SUPFAM" id="SSF50129">
    <property type="entry name" value="GroES-like"/>
    <property type="match status" value="2"/>
</dbReference>
<dbReference type="InterPro" id="IPR013154">
    <property type="entry name" value="ADH-like_N"/>
</dbReference>
<sequence>MSASENSTMKAVLYKPGGVENLYTGTVAKPSAEKTQVLIRVRYSAINRADTLQRQGLYPPLPGESEILGLEVSGLIEEVGDECVGKWKKGDQVMALLGGGGYAEYVAVDEALVMPVPDSFKLSDAAAIPEVWLTAYQLLHFLGKVKSGEVVLIHAGGSGVGTALVQLSRLAGARPFVTAGSEEKIKMAESLGAEGGFNYKTGNFSSWVENVTNGQAANVILDCVGSSFWEQNIKSIAVDGRWILYGLLGGNNVSGNLLGPVLKKRVSLIGTTLKSRPLAYKKELVEEFSDRIVPQFANGTLKTIVDSVFTIDEIQLAHKRMESNENIGKIVLQIISVKEQMTHITKEVARLCFISFILEIVLLSGNSTMRAVLYMPGGVENLYIGTVTKPKVEKTKVLIRAHYTAINRADTLQRRGLYPPPPGESDILGLEVAGVIEEIGEECAGKWTRGDHVMALLGGGGYAEYVAVDEALVMPVPDSFKLSDAAAIPEVWLTAYQLLHFLGKVKSGEVVLIHAGGSGVGTALVQLSKLAGARPFVTAGSEEKIKMAESLGAEGGFNYKTGNFSSWVENVTNGQGANVILDCVGSSFWEQNIKSLAVDGRWILYGLLGGSYVSGDLLSDILRKRASLIGTTLRSRSLSYKRELVQEFSERIVPQFANGRLKTIADSVFTIDEIQLAHKRMESNENIGKIIIQIMPDDTNTEGTKSEL</sequence>
<dbReference type="InterPro" id="IPR036291">
    <property type="entry name" value="NAD(P)-bd_dom_sf"/>
</dbReference>
<name>A0ABN8PUM2_9CNID</name>
<comment type="caution">
    <text evidence="4">The sequence shown here is derived from an EMBL/GenBank/DDBJ whole genome shotgun (WGS) entry which is preliminary data.</text>
</comment>
<proteinExistence type="predicted"/>
<dbReference type="Gene3D" id="3.40.50.720">
    <property type="entry name" value="NAD(P)-binding Rossmann-like Domain"/>
    <property type="match status" value="2"/>
</dbReference>
<keyword evidence="1" id="KW-0521">NADP</keyword>
<feature type="domain" description="Enoyl reductase (ER)" evidence="3">
    <location>
        <begin position="377"/>
        <end position="692"/>
    </location>
</feature>
<dbReference type="Gene3D" id="3.90.180.10">
    <property type="entry name" value="Medium-chain alcohol dehydrogenases, catalytic domain"/>
    <property type="match status" value="2"/>
</dbReference>
<dbReference type="NCBIfam" id="TIGR02824">
    <property type="entry name" value="quinone_pig3"/>
    <property type="match status" value="2"/>
</dbReference>
<keyword evidence="2" id="KW-0560">Oxidoreductase</keyword>
<dbReference type="SUPFAM" id="SSF51735">
    <property type="entry name" value="NAD(P)-binding Rossmann-fold domains"/>
    <property type="match status" value="2"/>
</dbReference>
<dbReference type="CDD" id="cd05276">
    <property type="entry name" value="p53_inducible_oxidoreductase"/>
    <property type="match status" value="2"/>
</dbReference>
<feature type="domain" description="Enoyl reductase (ER)" evidence="3">
    <location>
        <begin position="17"/>
        <end position="332"/>
    </location>
</feature>
<evidence type="ECO:0000313" key="4">
    <source>
        <dbReference type="EMBL" id="CAH3151210.1"/>
    </source>
</evidence>
<dbReference type="InterPro" id="IPR011032">
    <property type="entry name" value="GroES-like_sf"/>
</dbReference>